<evidence type="ECO:0000256" key="6">
    <source>
        <dbReference type="ARBA" id="ARBA00022840"/>
    </source>
</evidence>
<evidence type="ECO:0000256" key="3">
    <source>
        <dbReference type="ARBA" id="ARBA00022448"/>
    </source>
</evidence>
<evidence type="ECO:0000259" key="8">
    <source>
        <dbReference type="PROSITE" id="PS50893"/>
    </source>
</evidence>
<dbReference type="NCBIfam" id="NF007739">
    <property type="entry name" value="PRK10419.1"/>
    <property type="match status" value="2"/>
</dbReference>
<evidence type="ECO:0000313" key="9">
    <source>
        <dbReference type="EMBL" id="GAA5120943.1"/>
    </source>
</evidence>
<proteinExistence type="inferred from homology"/>
<evidence type="ECO:0000256" key="1">
    <source>
        <dbReference type="ARBA" id="ARBA00004202"/>
    </source>
</evidence>
<dbReference type="EMBL" id="BAABJO010000009">
    <property type="protein sequence ID" value="GAA5120943.1"/>
    <property type="molecule type" value="Genomic_DNA"/>
</dbReference>
<dbReference type="InterPro" id="IPR003593">
    <property type="entry name" value="AAA+_ATPase"/>
</dbReference>
<comment type="subcellular location">
    <subcellularLocation>
        <location evidence="1">Cell membrane</location>
        <topology evidence="1">Peripheral membrane protein</topology>
    </subcellularLocation>
</comment>
<keyword evidence="5" id="KW-0547">Nucleotide-binding</keyword>
<dbReference type="InterPro" id="IPR013563">
    <property type="entry name" value="Oligopep_ABC_C"/>
</dbReference>
<dbReference type="Gene3D" id="3.40.50.300">
    <property type="entry name" value="P-loop containing nucleotide triphosphate hydrolases"/>
    <property type="match status" value="2"/>
</dbReference>
<reference evidence="10" key="1">
    <citation type="journal article" date="2019" name="Int. J. Syst. Evol. Microbiol.">
        <title>The Global Catalogue of Microorganisms (GCM) 10K type strain sequencing project: providing services to taxonomists for standard genome sequencing and annotation.</title>
        <authorList>
            <consortium name="The Broad Institute Genomics Platform"/>
            <consortium name="The Broad Institute Genome Sequencing Center for Infectious Disease"/>
            <person name="Wu L."/>
            <person name="Ma J."/>
        </authorList>
    </citation>
    <scope>NUCLEOTIDE SEQUENCE [LARGE SCALE GENOMIC DNA]</scope>
    <source>
        <strain evidence="10">JCM 18302</strain>
    </source>
</reference>
<organism evidence="9 10">
    <name type="scientific">Pseudonocardia adelaidensis</name>
    <dbReference type="NCBI Taxonomy" id="648754"/>
    <lineage>
        <taxon>Bacteria</taxon>
        <taxon>Bacillati</taxon>
        <taxon>Actinomycetota</taxon>
        <taxon>Actinomycetes</taxon>
        <taxon>Pseudonocardiales</taxon>
        <taxon>Pseudonocardiaceae</taxon>
        <taxon>Pseudonocardia</taxon>
    </lineage>
</organism>
<feature type="domain" description="ABC transporter" evidence="8">
    <location>
        <begin position="9"/>
        <end position="255"/>
    </location>
</feature>
<gene>
    <name evidence="9" type="ORF">GCM10023320_29020</name>
</gene>
<keyword evidence="6 9" id="KW-0067">ATP-binding</keyword>
<comment type="similarity">
    <text evidence="2">Belongs to the ABC transporter superfamily.</text>
</comment>
<dbReference type="InterPro" id="IPR017871">
    <property type="entry name" value="ABC_transporter-like_CS"/>
</dbReference>
<dbReference type="SUPFAM" id="SSF52540">
    <property type="entry name" value="P-loop containing nucleoside triphosphate hydrolases"/>
    <property type="match status" value="2"/>
</dbReference>
<evidence type="ECO:0000256" key="5">
    <source>
        <dbReference type="ARBA" id="ARBA00022741"/>
    </source>
</evidence>
<dbReference type="PROSITE" id="PS50893">
    <property type="entry name" value="ABC_TRANSPORTER_2"/>
    <property type="match status" value="2"/>
</dbReference>
<evidence type="ECO:0000256" key="4">
    <source>
        <dbReference type="ARBA" id="ARBA00022475"/>
    </source>
</evidence>
<feature type="domain" description="ABC transporter" evidence="8">
    <location>
        <begin position="281"/>
        <end position="526"/>
    </location>
</feature>
<name>A0ABP9NIE6_9PSEU</name>
<dbReference type="NCBIfam" id="NF008453">
    <property type="entry name" value="PRK11308.1"/>
    <property type="match status" value="2"/>
</dbReference>
<dbReference type="InterPro" id="IPR050388">
    <property type="entry name" value="ABC_Ni/Peptide_Import"/>
</dbReference>
<dbReference type="InterPro" id="IPR027417">
    <property type="entry name" value="P-loop_NTPase"/>
</dbReference>
<dbReference type="Pfam" id="PF00005">
    <property type="entry name" value="ABC_tran"/>
    <property type="match status" value="2"/>
</dbReference>
<dbReference type="Proteomes" id="UP001500804">
    <property type="component" value="Unassembled WGS sequence"/>
</dbReference>
<protein>
    <submittedName>
        <fullName evidence="9">ABC transporter ATP-binding protein</fullName>
    </submittedName>
</protein>
<evidence type="ECO:0000256" key="7">
    <source>
        <dbReference type="ARBA" id="ARBA00023136"/>
    </source>
</evidence>
<keyword evidence="3" id="KW-0813">Transport</keyword>
<keyword evidence="7" id="KW-0472">Membrane</keyword>
<comment type="caution">
    <text evidence="9">The sequence shown here is derived from an EMBL/GenBank/DDBJ whole genome shotgun (WGS) entry which is preliminary data.</text>
</comment>
<evidence type="ECO:0000313" key="10">
    <source>
        <dbReference type="Proteomes" id="UP001500804"/>
    </source>
</evidence>
<accession>A0ABP9NIE6</accession>
<keyword evidence="4" id="KW-1003">Cell membrane</keyword>
<dbReference type="PANTHER" id="PTHR43297:SF2">
    <property type="entry name" value="DIPEPTIDE TRANSPORT ATP-BINDING PROTEIN DPPD"/>
    <property type="match status" value="1"/>
</dbReference>
<dbReference type="Pfam" id="PF08352">
    <property type="entry name" value="oligo_HPY"/>
    <property type="match status" value="2"/>
</dbReference>
<dbReference type="RefSeq" id="WP_345605548.1">
    <property type="nucleotide sequence ID" value="NZ_BAABJO010000009.1"/>
</dbReference>
<dbReference type="CDD" id="cd03257">
    <property type="entry name" value="ABC_NikE_OppD_transporters"/>
    <property type="match status" value="2"/>
</dbReference>
<dbReference type="SMART" id="SM00382">
    <property type="entry name" value="AAA"/>
    <property type="match status" value="2"/>
</dbReference>
<evidence type="ECO:0000256" key="2">
    <source>
        <dbReference type="ARBA" id="ARBA00005417"/>
    </source>
</evidence>
<dbReference type="PANTHER" id="PTHR43297">
    <property type="entry name" value="OLIGOPEPTIDE TRANSPORT ATP-BINDING PROTEIN APPD"/>
    <property type="match status" value="1"/>
</dbReference>
<sequence length="533" mass="57799">MTDDPLLRIRGLEVSYGREPRPVLHGVDLTVRRGQRVAIVGESGSGKSTTAAAAIGLLPGTGRVTGGTIEFDGEDVTAAGERRLRRLRGRRIGLVPQDPMSNLNPVARVGRQIAETLVMHGMARGRAARERAVELMTEAGIPDAARRARQYPHEFSGGMRQRVLIAIALACQPQLLIADEPTSALDVTVQRQILDHLERLTTAHATAMLLITHDLGLAAERADDVVVMWQGRVVETGPAARILRDPQHEYTRRLVAAAPSVAARSRAAPAPPPAADPVPALEVIDLVKTYKVRGQREPLHAVDRVSFTVPEGTTTAIVGESGSGKTTTARLVLGLEQPTAGHIAIAGRTFRGADRAGRRAIRREMQPVFQDPYGSLDPVLPVERLIDEPLRVFGIGDSATRRQRVAELLDHVALPRTAAQRHPVELSGGQRQRVAIARALALRPKLVICDEAVSALDVLVQDQILELLTQLQRELGLSYLFIAHDLAVVRLVAHDVLVMRRGRIVEHGSTADVFDAPQDDYTRALLEAIPSPA</sequence>
<dbReference type="GO" id="GO:0005524">
    <property type="term" value="F:ATP binding"/>
    <property type="evidence" value="ECO:0007669"/>
    <property type="project" value="UniProtKB-KW"/>
</dbReference>
<dbReference type="InterPro" id="IPR003439">
    <property type="entry name" value="ABC_transporter-like_ATP-bd"/>
</dbReference>
<dbReference type="PROSITE" id="PS00211">
    <property type="entry name" value="ABC_TRANSPORTER_1"/>
    <property type="match status" value="2"/>
</dbReference>
<keyword evidence="10" id="KW-1185">Reference proteome</keyword>